<dbReference type="GO" id="GO:0005737">
    <property type="term" value="C:cytoplasm"/>
    <property type="evidence" value="ECO:0007669"/>
    <property type="project" value="UniProtKB-SubCell"/>
</dbReference>
<evidence type="ECO:0000256" key="1">
    <source>
        <dbReference type="ARBA" id="ARBA00004496"/>
    </source>
</evidence>
<dbReference type="InterPro" id="IPR002048">
    <property type="entry name" value="EF_hand_dom"/>
</dbReference>
<dbReference type="SMART" id="SM00054">
    <property type="entry name" value="EFh"/>
    <property type="match status" value="4"/>
</dbReference>
<dbReference type="OrthoDB" id="10248537at2759"/>
<feature type="domain" description="EF-hand" evidence="6">
    <location>
        <begin position="124"/>
        <end position="159"/>
    </location>
</feature>
<dbReference type="GeneID" id="105271736"/>
<dbReference type="Gene3D" id="1.10.238.10">
    <property type="entry name" value="EF-hand"/>
    <property type="match status" value="1"/>
</dbReference>
<comment type="subcellular location">
    <subcellularLocation>
        <location evidence="1">Cytoplasm</location>
    </subcellularLocation>
</comment>
<dbReference type="InterPro" id="IPR011992">
    <property type="entry name" value="EF-hand-dom_pair"/>
</dbReference>
<keyword evidence="4" id="KW-0677">Repeat</keyword>
<dbReference type="PANTHER" id="PTHR46212:SF3">
    <property type="entry name" value="GH27120P"/>
    <property type="match status" value="1"/>
</dbReference>
<dbReference type="PROSITE" id="PS00018">
    <property type="entry name" value="EF_HAND_1"/>
    <property type="match status" value="2"/>
</dbReference>
<dbReference type="EMBL" id="GBYB01007604">
    <property type="protein sequence ID" value="JAG77371.1"/>
    <property type="molecule type" value="Transcribed_RNA"/>
</dbReference>
<dbReference type="InterPro" id="IPR018247">
    <property type="entry name" value="EF_Hand_1_Ca_BS"/>
</dbReference>
<protein>
    <submittedName>
        <fullName evidence="8">PEF1_0 protein</fullName>
    </submittedName>
    <submittedName>
        <fullName evidence="7">PEF1_1 protein</fullName>
    </submittedName>
    <submittedName>
        <fullName evidence="10">Peflin isoform X1</fullName>
    </submittedName>
</protein>
<evidence type="ECO:0000259" key="6">
    <source>
        <dbReference type="PROSITE" id="PS50222"/>
    </source>
</evidence>
<feature type="domain" description="EF-hand" evidence="6">
    <location>
        <begin position="88"/>
        <end position="123"/>
    </location>
</feature>
<keyword evidence="5" id="KW-0106">Calcium</keyword>
<evidence type="ECO:0000256" key="2">
    <source>
        <dbReference type="ARBA" id="ARBA00022490"/>
    </source>
</evidence>
<proteinExistence type="predicted"/>
<dbReference type="InterPro" id="IPR051426">
    <property type="entry name" value="Peflin/Sorcin_CaBP"/>
</dbReference>
<dbReference type="EMBL" id="GBYB01007602">
    <property type="protein sequence ID" value="JAG77369.1"/>
    <property type="molecule type" value="Transcribed_RNA"/>
</dbReference>
<dbReference type="PROSITE" id="PS50222">
    <property type="entry name" value="EF_HAND_2"/>
    <property type="match status" value="3"/>
</dbReference>
<reference evidence="10" key="2">
    <citation type="submission" date="2025-04" db="UniProtKB">
        <authorList>
            <consortium name="RefSeq"/>
        </authorList>
    </citation>
    <scope>IDENTIFICATION</scope>
    <source>
        <strain evidence="10">USDA-PBARC FA_bdor</strain>
        <tissue evidence="10">Whole organism</tissue>
    </source>
</reference>
<organism evidence="8">
    <name type="scientific">Fopius arisanus</name>
    <dbReference type="NCBI Taxonomy" id="64838"/>
    <lineage>
        <taxon>Eukaryota</taxon>
        <taxon>Metazoa</taxon>
        <taxon>Ecdysozoa</taxon>
        <taxon>Arthropoda</taxon>
        <taxon>Hexapoda</taxon>
        <taxon>Insecta</taxon>
        <taxon>Pterygota</taxon>
        <taxon>Neoptera</taxon>
        <taxon>Endopterygota</taxon>
        <taxon>Hymenoptera</taxon>
        <taxon>Apocrita</taxon>
        <taxon>Ichneumonoidea</taxon>
        <taxon>Braconidae</taxon>
        <taxon>Opiinae</taxon>
        <taxon>Fopius</taxon>
    </lineage>
</organism>
<dbReference type="GO" id="GO:0048306">
    <property type="term" value="F:calcium-dependent protein binding"/>
    <property type="evidence" value="ECO:0007669"/>
    <property type="project" value="UniProtKB-ARBA"/>
</dbReference>
<dbReference type="KEGG" id="fas:105271736"/>
<evidence type="ECO:0000256" key="4">
    <source>
        <dbReference type="ARBA" id="ARBA00022737"/>
    </source>
</evidence>
<dbReference type="Proteomes" id="UP000694866">
    <property type="component" value="Unplaced"/>
</dbReference>
<evidence type="ECO:0000313" key="7">
    <source>
        <dbReference type="EMBL" id="JAG77369.1"/>
    </source>
</evidence>
<evidence type="ECO:0000313" key="9">
    <source>
        <dbReference type="Proteomes" id="UP000694866"/>
    </source>
</evidence>
<sequence length="190" mass="21343">MAYPNLGNMQGSMYGTTTTPEISPDVQKWFQAVDRDGSGQISSGELRSALANGQGGYFSDTACKLMIGMFDKEKIGTINFEEFQALFKYVNSWLTVFKQFDHDSSGSIQEHELLAAFTQMGYRFSPDFFKYVIQKSDFNRTGSITVDQFIVLCVQIQKFTEAFRARDTLQSGEITIAFEDFLLVALSCSV</sequence>
<evidence type="ECO:0000313" key="8">
    <source>
        <dbReference type="EMBL" id="JAG77371.1"/>
    </source>
</evidence>
<dbReference type="GO" id="GO:0005509">
    <property type="term" value="F:calcium ion binding"/>
    <property type="evidence" value="ECO:0007669"/>
    <property type="project" value="InterPro"/>
</dbReference>
<reference evidence="8" key="1">
    <citation type="submission" date="2015-01" db="EMBL/GenBank/DDBJ databases">
        <title>Transcriptome Assembly of Fopius arisanus.</title>
        <authorList>
            <person name="Geib S."/>
        </authorList>
    </citation>
    <scope>NUCLEOTIDE SEQUENCE</scope>
</reference>
<accession>A0A9R1U7Z2</accession>
<gene>
    <name evidence="8" type="primary">PEF1_0</name>
    <name evidence="10" type="synonym">Pef</name>
    <name evidence="7" type="synonym">PEF1_1</name>
    <name evidence="8" type="ORF">g.25637</name>
    <name evidence="7" type="ORF">g.25641</name>
</gene>
<dbReference type="PANTHER" id="PTHR46212">
    <property type="entry name" value="PEFLIN"/>
    <property type="match status" value="1"/>
</dbReference>
<dbReference type="Pfam" id="PF13499">
    <property type="entry name" value="EF-hand_7"/>
    <property type="match status" value="2"/>
</dbReference>
<dbReference type="CTD" id="36111"/>
<name>A0A0C9QV24_9HYME</name>
<evidence type="ECO:0000256" key="5">
    <source>
        <dbReference type="ARBA" id="ARBA00022837"/>
    </source>
</evidence>
<keyword evidence="9" id="KW-1185">Reference proteome</keyword>
<dbReference type="SUPFAM" id="SSF47473">
    <property type="entry name" value="EF-hand"/>
    <property type="match status" value="1"/>
</dbReference>
<evidence type="ECO:0000313" key="10">
    <source>
        <dbReference type="RefSeq" id="XP_011311759.1"/>
    </source>
</evidence>
<accession>A0A0C9QV24</accession>
<dbReference type="RefSeq" id="XP_011311759.1">
    <property type="nucleotide sequence ID" value="XM_011313457.1"/>
</dbReference>
<feature type="domain" description="EF-hand" evidence="6">
    <location>
        <begin position="21"/>
        <end position="56"/>
    </location>
</feature>
<keyword evidence="2" id="KW-0963">Cytoplasm</keyword>
<dbReference type="AlphaFoldDB" id="A0A0C9QV24"/>
<keyword evidence="3" id="KW-0479">Metal-binding</keyword>
<evidence type="ECO:0000256" key="3">
    <source>
        <dbReference type="ARBA" id="ARBA00022723"/>
    </source>
</evidence>